<keyword evidence="2" id="KW-1185">Reference proteome</keyword>
<evidence type="ECO:0000256" key="1">
    <source>
        <dbReference type="SAM" id="SignalP"/>
    </source>
</evidence>
<proteinExistence type="predicted"/>
<keyword evidence="1" id="KW-0732">Signal</keyword>
<dbReference type="Proteomes" id="UP000887563">
    <property type="component" value="Unplaced"/>
</dbReference>
<sequence>MVMSIVLFQIFQCLLTEGNSNFVASLRRIKKKDIQDYEAFLNVVVYHNQQLHSQPSHLPELALNIDHLYLT</sequence>
<organism evidence="2 3">
    <name type="scientific">Meloidogyne incognita</name>
    <name type="common">Southern root-knot nematode worm</name>
    <name type="synonym">Oxyuris incognita</name>
    <dbReference type="NCBI Taxonomy" id="6306"/>
    <lineage>
        <taxon>Eukaryota</taxon>
        <taxon>Metazoa</taxon>
        <taxon>Ecdysozoa</taxon>
        <taxon>Nematoda</taxon>
        <taxon>Chromadorea</taxon>
        <taxon>Rhabditida</taxon>
        <taxon>Tylenchina</taxon>
        <taxon>Tylenchomorpha</taxon>
        <taxon>Tylenchoidea</taxon>
        <taxon>Meloidogynidae</taxon>
        <taxon>Meloidogyninae</taxon>
        <taxon>Meloidogyne</taxon>
        <taxon>Meloidogyne incognita group</taxon>
    </lineage>
</organism>
<feature type="signal peptide" evidence="1">
    <location>
        <begin position="1"/>
        <end position="18"/>
    </location>
</feature>
<accession>A0A914MSA2</accession>
<name>A0A914MSA2_MELIC</name>
<dbReference type="WBParaSite" id="Minc3s02048g27972">
    <property type="protein sequence ID" value="Minc3s02048g27972"/>
    <property type="gene ID" value="Minc3s02048g27972"/>
</dbReference>
<reference evidence="3" key="1">
    <citation type="submission" date="2022-11" db="UniProtKB">
        <authorList>
            <consortium name="WormBaseParasite"/>
        </authorList>
    </citation>
    <scope>IDENTIFICATION</scope>
</reference>
<evidence type="ECO:0000313" key="3">
    <source>
        <dbReference type="WBParaSite" id="Minc3s02048g27972"/>
    </source>
</evidence>
<protein>
    <submittedName>
        <fullName evidence="3">Uncharacterized protein</fullName>
    </submittedName>
</protein>
<feature type="chain" id="PRO_5038116650" evidence="1">
    <location>
        <begin position="19"/>
        <end position="71"/>
    </location>
</feature>
<dbReference type="AlphaFoldDB" id="A0A914MSA2"/>
<evidence type="ECO:0000313" key="2">
    <source>
        <dbReference type="Proteomes" id="UP000887563"/>
    </source>
</evidence>